<dbReference type="Proteomes" id="UP000640333">
    <property type="component" value="Unassembled WGS sequence"/>
</dbReference>
<keyword evidence="9 10" id="KW-0234">DNA repair</keyword>
<comment type="similarity">
    <text evidence="10">Belongs to the RecC family.</text>
</comment>
<dbReference type="InterPro" id="IPR011335">
    <property type="entry name" value="Restrct_endonuc-II-like"/>
</dbReference>
<dbReference type="Gene3D" id="1.10.10.990">
    <property type="match status" value="1"/>
</dbReference>
<dbReference type="PIRSF" id="PIRSF000980">
    <property type="entry name" value="RecC"/>
    <property type="match status" value="1"/>
</dbReference>
<dbReference type="Gene3D" id="3.40.50.300">
    <property type="entry name" value="P-loop containing nucleotide triphosphate hydrolases"/>
    <property type="match status" value="2"/>
</dbReference>
<dbReference type="InterPro" id="IPR013986">
    <property type="entry name" value="DExx_box_DNA_helicase_dom_sf"/>
</dbReference>
<protein>
    <recommendedName>
        <fullName evidence="10">RecBCD enzyme subunit RecC</fullName>
    </recommendedName>
    <alternativeName>
        <fullName evidence="10">Exonuclease V subunit RecC</fullName>
        <shortName evidence="10">ExoV subunit RecC</shortName>
    </alternativeName>
    <alternativeName>
        <fullName evidence="10">Helicase/nuclease RecBCD subunit RecC</fullName>
    </alternativeName>
</protein>
<reference evidence="12" key="1">
    <citation type="submission" date="2020-10" db="EMBL/GenBank/DDBJ databases">
        <title>Bacterium isolated from coastal waters sediment.</title>
        <authorList>
            <person name="Chen R.-J."/>
            <person name="Lu D.-C."/>
            <person name="Zhu K.-L."/>
            <person name="Du Z.-J."/>
        </authorList>
    </citation>
    <scope>NUCLEOTIDE SEQUENCE</scope>
    <source>
        <strain evidence="12">N1Y112</strain>
    </source>
</reference>
<keyword evidence="3 10" id="KW-0227">DNA damage</keyword>
<dbReference type="Gene3D" id="3.40.50.10930">
    <property type="match status" value="1"/>
</dbReference>
<keyword evidence="13" id="KW-1185">Reference proteome</keyword>
<dbReference type="SUPFAM" id="SSF52540">
    <property type="entry name" value="P-loop containing nucleoside triphosphate hydrolases"/>
    <property type="match status" value="2"/>
</dbReference>
<sequence>MFRIYHSNALDVLKDLLVELIRLDPLTDPFAQETILVQSPGMAQWLKLELAQAQGIAASVDFPLPASFLWKSFSEVLEGVPERSAFNKEAMTWKLMELLPSELDQPEFSDLQRYLAADQGNFKLYQLCGKIADTFDQYLVYRPDWIADWEQGGQLAAETQPWQPVLWRALVERTRDSGQAHWHRANMFSEFVSALGRARGQAGLPTRLFVFGISALPQNYLEALNAMGQKIDVHLMVTNPCRYYWGEILDQGQIARLNRSWFDKPGTDLGNYFEHGNPLLASMGKLGRDYLVQLQELKAPEIEAFADIDRDSLLHQMQADILDLDDRARFPTQPDGFQQSVHKTPINADDTSIQLHGCHSPMREVEVLHDQLLAMFQAQPELSPRDVIVMMPDVATYAPYVDAIFGNAPPDRYIPFSISDRSAQQENPLLQSFLRFIALANSRLTVSEVLELLEVPAVMRCFGLDQEGFHRIRHWVAEVNIRWGLDSNQRSQWDLPEFEQNSWQFGLQRMLAGYALGDSDDLWSGIAPYGEVEGLEADLLGKLADFVDLLGFCTERFKGEQTPESWIELINELLVRSYQPDELDEVALDQVRKVLAQLQEQISDAGWSAPLSIEVLCDYLNNGLDSARSSQRFMVGAVNFCTLMPMRSIPFNVVCLLGMNDGDYPRTMPPIGFDLMADQVRRGDRSRRDDDRYLFLEAVLSAREKLYVSYVARSIHDNTEKVPSVLVSELVEYLAQAYVMPHNVDLDMDSSAEALKTALLTEHPLAPFSRDYFSVDSDYFSYASEWLVAAAAEQQTPASFVSAPLESDTPTELELSDLLRFFRNPSRYFFTQRLKVHFETRESGAEDDEPFKVEGLDDYQLKQRYLATALAGESLDQVDAWIQAEGLLPVGQSGYQSLNKVRKDCSELAEKLEPLMTETARRREIRIKFPNLTKLRLTGWQDGWHGSTLLRYRPAQVQGYDRLFGWIEHLCACACFGDTQATIHRGLSAQLTFHPLSRDEATQKLEVLVNLYLEGLQRPLAFEPGVGWAYLSVLEKGEDRARVAAQTRFEGGFNSYGAIEDPYLRRVYPQYSAFEPGLVPLTEQVLAPMLPWLEEGKE</sequence>
<evidence type="ECO:0000256" key="1">
    <source>
        <dbReference type="ARBA" id="ARBA00022722"/>
    </source>
</evidence>
<dbReference type="PANTHER" id="PTHR30591:SF1">
    <property type="entry name" value="RECBCD ENZYME SUBUNIT RECC"/>
    <property type="match status" value="1"/>
</dbReference>
<evidence type="ECO:0000256" key="9">
    <source>
        <dbReference type="ARBA" id="ARBA00023204"/>
    </source>
</evidence>
<evidence type="ECO:0000256" key="6">
    <source>
        <dbReference type="ARBA" id="ARBA00022839"/>
    </source>
</evidence>
<dbReference type="GO" id="GO:0000724">
    <property type="term" value="P:double-strand break repair via homologous recombination"/>
    <property type="evidence" value="ECO:0007669"/>
    <property type="project" value="UniProtKB-UniRule"/>
</dbReference>
<dbReference type="GO" id="GO:0008854">
    <property type="term" value="F:exodeoxyribonuclease V activity"/>
    <property type="evidence" value="ECO:0007669"/>
    <property type="project" value="InterPro"/>
</dbReference>
<dbReference type="PANTHER" id="PTHR30591">
    <property type="entry name" value="RECBCD ENZYME SUBUNIT RECC"/>
    <property type="match status" value="1"/>
</dbReference>
<evidence type="ECO:0000256" key="2">
    <source>
        <dbReference type="ARBA" id="ARBA00022741"/>
    </source>
</evidence>
<dbReference type="CDD" id="cd22353">
    <property type="entry name" value="RecC_C-like"/>
    <property type="match status" value="1"/>
</dbReference>
<comment type="function">
    <text evidence="10">A helicase/nuclease that prepares dsDNA breaks (DSB) for recombinational DNA repair. Binds to DSBs and unwinds DNA via a highly rapid and processive ATP-dependent bidirectional helicase activity. Unwinds dsDNA until it encounters a Chi (crossover hotspot instigator) sequence from the 3' direction. Cuts ssDNA a few nucleotides 3' to the Chi site. The properties and activities of the enzyme are changed at Chi. The Chi-altered holoenzyme produces a long 3'-ssDNA overhang and facilitates RecA-binding to the ssDNA for homologous DNA recombination and repair. Holoenzyme degrades any linearized DNA that is unable to undergo homologous recombination. In the holoenzyme this subunit recognizes the wild-type Chi sequence, and when added to isolated RecB increases its ATP-dependent helicase processivity.</text>
</comment>
<dbReference type="RefSeq" id="WP_193953048.1">
    <property type="nucleotide sequence ID" value="NZ_JADEYS010000008.1"/>
</dbReference>
<dbReference type="GO" id="GO:0003677">
    <property type="term" value="F:DNA binding"/>
    <property type="evidence" value="ECO:0007669"/>
    <property type="project" value="UniProtKB-UniRule"/>
</dbReference>
<keyword evidence="1 10" id="KW-0540">Nuclease</keyword>
<keyword evidence="2 10" id="KW-0547">Nucleotide-binding</keyword>
<dbReference type="AlphaFoldDB" id="A0A8J7FD45"/>
<keyword evidence="4 10" id="KW-0378">Hydrolase</keyword>
<dbReference type="HAMAP" id="MF_01486">
    <property type="entry name" value="RecC"/>
    <property type="match status" value="1"/>
</dbReference>
<organism evidence="12 13">
    <name type="scientific">Pontibacterium sinense</name>
    <dbReference type="NCBI Taxonomy" id="2781979"/>
    <lineage>
        <taxon>Bacteria</taxon>
        <taxon>Pseudomonadati</taxon>
        <taxon>Pseudomonadota</taxon>
        <taxon>Gammaproteobacteria</taxon>
        <taxon>Oceanospirillales</taxon>
        <taxon>Oceanospirillaceae</taxon>
        <taxon>Pontibacterium</taxon>
    </lineage>
</organism>
<comment type="subunit">
    <text evidence="10">Heterotrimer of RecB, RecC and RecD. All subunits contribute to DNA-binding.</text>
</comment>
<feature type="domain" description="RecC C-terminal" evidence="11">
    <location>
        <begin position="810"/>
        <end position="1032"/>
    </location>
</feature>
<evidence type="ECO:0000256" key="4">
    <source>
        <dbReference type="ARBA" id="ARBA00022801"/>
    </source>
</evidence>
<dbReference type="InterPro" id="IPR006697">
    <property type="entry name" value="RecC"/>
</dbReference>
<evidence type="ECO:0000256" key="10">
    <source>
        <dbReference type="HAMAP-Rule" id="MF_01486"/>
    </source>
</evidence>
<dbReference type="EMBL" id="JADEYS010000008">
    <property type="protein sequence ID" value="MBE9397491.1"/>
    <property type="molecule type" value="Genomic_DNA"/>
</dbReference>
<keyword evidence="7 10" id="KW-0067">ATP-binding</keyword>
<keyword evidence="8 10" id="KW-0238">DNA-binding</keyword>
<evidence type="ECO:0000256" key="5">
    <source>
        <dbReference type="ARBA" id="ARBA00022806"/>
    </source>
</evidence>
<dbReference type="Gene3D" id="1.10.10.160">
    <property type="match status" value="1"/>
</dbReference>
<proteinExistence type="inferred from homology"/>
<dbReference type="GO" id="GO:0003678">
    <property type="term" value="F:DNA helicase activity"/>
    <property type="evidence" value="ECO:0007669"/>
    <property type="project" value="UniProtKB-UniRule"/>
</dbReference>
<evidence type="ECO:0000259" key="11">
    <source>
        <dbReference type="Pfam" id="PF17946"/>
    </source>
</evidence>
<evidence type="ECO:0000313" key="13">
    <source>
        <dbReference type="Proteomes" id="UP000640333"/>
    </source>
</evidence>
<dbReference type="Pfam" id="PF17946">
    <property type="entry name" value="RecC_C"/>
    <property type="match status" value="1"/>
</dbReference>
<dbReference type="GO" id="GO:0009338">
    <property type="term" value="C:exodeoxyribonuclease V complex"/>
    <property type="evidence" value="ECO:0007669"/>
    <property type="project" value="InterPro"/>
</dbReference>
<gene>
    <name evidence="10 12" type="primary">recC</name>
    <name evidence="12" type="ORF">IOQ59_09490</name>
</gene>
<comment type="miscellaneous">
    <text evidence="10">In the RecBCD complex, RecB has a slow 3'-5' helicase, an exonuclease activity and loads RecA onto ssDNA, RecD has a fast 5'-3' helicase activity, while RecC stimulates the ATPase and processivity of the RecB helicase and contributes to recognition of the Chi site.</text>
</comment>
<accession>A0A8J7FD45</accession>
<dbReference type="GO" id="GO:0005524">
    <property type="term" value="F:ATP binding"/>
    <property type="evidence" value="ECO:0007669"/>
    <property type="project" value="UniProtKB-UniRule"/>
</dbReference>
<evidence type="ECO:0000313" key="12">
    <source>
        <dbReference type="EMBL" id="MBE9397491.1"/>
    </source>
</evidence>
<evidence type="ECO:0000256" key="8">
    <source>
        <dbReference type="ARBA" id="ARBA00023125"/>
    </source>
</evidence>
<dbReference type="SUPFAM" id="SSF52980">
    <property type="entry name" value="Restriction endonuclease-like"/>
    <property type="match status" value="1"/>
</dbReference>
<name>A0A8J7FD45_9GAMM</name>
<dbReference type="Pfam" id="PF04257">
    <property type="entry name" value="Exonuc_V_gamma"/>
    <property type="match status" value="1"/>
</dbReference>
<dbReference type="InterPro" id="IPR041500">
    <property type="entry name" value="RecC_C"/>
</dbReference>
<keyword evidence="6 10" id="KW-0269">Exonuclease</keyword>
<dbReference type="NCBIfam" id="TIGR01450">
    <property type="entry name" value="recC"/>
    <property type="match status" value="1"/>
</dbReference>
<evidence type="ECO:0000256" key="3">
    <source>
        <dbReference type="ARBA" id="ARBA00022763"/>
    </source>
</evidence>
<dbReference type="InterPro" id="IPR027417">
    <property type="entry name" value="P-loop_NTPase"/>
</dbReference>
<comment type="caution">
    <text evidence="12">The sequence shown here is derived from an EMBL/GenBank/DDBJ whole genome shotgun (WGS) entry which is preliminary data.</text>
</comment>
<keyword evidence="5 10" id="KW-0347">Helicase</keyword>
<evidence type="ECO:0000256" key="7">
    <source>
        <dbReference type="ARBA" id="ARBA00022840"/>
    </source>
</evidence>